<dbReference type="PANTHER" id="PTHR43188">
    <property type="entry name" value="ACYL-COENZYME A OXIDASE"/>
    <property type="match status" value="1"/>
</dbReference>
<comment type="similarity">
    <text evidence="3 8">Belongs to the acyl-CoA dehydrogenase family.</text>
</comment>
<dbReference type="OrthoDB" id="354153at2759"/>
<evidence type="ECO:0000256" key="3">
    <source>
        <dbReference type="ARBA" id="ARBA00009347"/>
    </source>
</evidence>
<dbReference type="SMART" id="SM01179">
    <property type="entry name" value="DUF862"/>
    <property type="match status" value="1"/>
</dbReference>
<dbReference type="InterPro" id="IPR036250">
    <property type="entry name" value="AcylCo_DH-like_C"/>
</dbReference>
<accession>U6KV27</accession>
<dbReference type="InterPro" id="IPR046373">
    <property type="entry name" value="Acyl-CoA_Oxase/DH_mid-dom_sf"/>
</dbReference>
<dbReference type="SUPFAM" id="SSF56645">
    <property type="entry name" value="Acyl-CoA dehydrogenase NM domain-like"/>
    <property type="match status" value="1"/>
</dbReference>
<evidence type="ECO:0000313" key="10">
    <source>
        <dbReference type="EMBL" id="CDJ39360.1"/>
    </source>
</evidence>
<dbReference type="Proteomes" id="UP000030747">
    <property type="component" value="Unassembled WGS sequence"/>
</dbReference>
<comment type="similarity">
    <text evidence="2">Belongs to the DeSI family.</text>
</comment>
<dbReference type="Gene3D" id="3.90.1720.30">
    <property type="entry name" value="PPPDE domains"/>
    <property type="match status" value="1"/>
</dbReference>
<dbReference type="InterPro" id="IPR008580">
    <property type="entry name" value="PPPDE_dom"/>
</dbReference>
<keyword evidence="7 8" id="KW-0274">FAD</keyword>
<evidence type="ECO:0000256" key="6">
    <source>
        <dbReference type="ARBA" id="ARBA00022801"/>
    </source>
</evidence>
<evidence type="ECO:0000256" key="5">
    <source>
        <dbReference type="ARBA" id="ARBA00022670"/>
    </source>
</evidence>
<dbReference type="InterPro" id="IPR009075">
    <property type="entry name" value="AcylCo_DH/oxidase_C"/>
</dbReference>
<dbReference type="SUPFAM" id="SSF47203">
    <property type="entry name" value="Acyl-CoA dehydrogenase C-terminal domain-like"/>
    <property type="match status" value="1"/>
</dbReference>
<evidence type="ECO:0000259" key="9">
    <source>
        <dbReference type="PROSITE" id="PS51858"/>
    </source>
</evidence>
<dbReference type="InterPro" id="IPR009100">
    <property type="entry name" value="AcylCoA_DH/oxidase_NM_dom_sf"/>
</dbReference>
<dbReference type="PROSITE" id="PS51858">
    <property type="entry name" value="PPPDE"/>
    <property type="match status" value="1"/>
</dbReference>
<comment type="cofactor">
    <cofactor evidence="1 8">
        <name>FAD</name>
        <dbReference type="ChEBI" id="CHEBI:57692"/>
    </cofactor>
</comment>
<dbReference type="AlphaFoldDB" id="U6KV27"/>
<dbReference type="Gene3D" id="1.20.140.10">
    <property type="entry name" value="Butyryl-CoA Dehydrogenase, subunit A, domain 3"/>
    <property type="match status" value="1"/>
</dbReference>
<evidence type="ECO:0000256" key="7">
    <source>
        <dbReference type="ARBA" id="ARBA00022827"/>
    </source>
</evidence>
<dbReference type="Pfam" id="PF02770">
    <property type="entry name" value="Acyl-CoA_dh_M"/>
    <property type="match status" value="1"/>
</dbReference>
<name>U6KV27_EIMTE</name>
<organism evidence="10 11">
    <name type="scientific">Eimeria tenella</name>
    <name type="common">Coccidian parasite</name>
    <dbReference type="NCBI Taxonomy" id="5802"/>
    <lineage>
        <taxon>Eukaryota</taxon>
        <taxon>Sar</taxon>
        <taxon>Alveolata</taxon>
        <taxon>Apicomplexa</taxon>
        <taxon>Conoidasida</taxon>
        <taxon>Coccidia</taxon>
        <taxon>Eucoccidiorida</taxon>
        <taxon>Eimeriorina</taxon>
        <taxon>Eimeriidae</taxon>
        <taxon>Eimeria</taxon>
    </lineage>
</organism>
<dbReference type="Pfam" id="PF00441">
    <property type="entry name" value="Acyl-CoA_dh_1"/>
    <property type="match status" value="1"/>
</dbReference>
<dbReference type="Pfam" id="PF05903">
    <property type="entry name" value="Peptidase_C97"/>
    <property type="match status" value="1"/>
</dbReference>
<dbReference type="GO" id="GO:0008233">
    <property type="term" value="F:peptidase activity"/>
    <property type="evidence" value="ECO:0007669"/>
    <property type="project" value="UniProtKB-KW"/>
</dbReference>
<feature type="domain" description="PPPDE" evidence="9">
    <location>
        <begin position="242"/>
        <end position="409"/>
    </location>
</feature>
<dbReference type="GO" id="GO:0003995">
    <property type="term" value="F:acyl-CoA dehydrogenase activity"/>
    <property type="evidence" value="ECO:0007669"/>
    <property type="project" value="InterPro"/>
</dbReference>
<dbReference type="PROSITE" id="PS00073">
    <property type="entry name" value="ACYL_COA_DH_2"/>
    <property type="match status" value="1"/>
</dbReference>
<dbReference type="EMBL" id="HG674344">
    <property type="protein sequence ID" value="CDJ39360.1"/>
    <property type="molecule type" value="Genomic_DNA"/>
</dbReference>
<dbReference type="VEuPathDB" id="ToxoDB:ETH2_0644800"/>
<dbReference type="InterPro" id="IPR006089">
    <property type="entry name" value="Acyl-CoA_DH_CS"/>
</dbReference>
<dbReference type="GO" id="GO:0005777">
    <property type="term" value="C:peroxisome"/>
    <property type="evidence" value="ECO:0007669"/>
    <property type="project" value="TreeGrafter"/>
</dbReference>
<keyword evidence="11" id="KW-1185">Reference proteome</keyword>
<dbReference type="InterPro" id="IPR045008">
    <property type="entry name" value="ACX4-like"/>
</dbReference>
<evidence type="ECO:0000313" key="11">
    <source>
        <dbReference type="Proteomes" id="UP000030747"/>
    </source>
</evidence>
<dbReference type="GeneID" id="25252327"/>
<evidence type="ECO:0000256" key="4">
    <source>
        <dbReference type="ARBA" id="ARBA00022630"/>
    </source>
</evidence>
<dbReference type="InterPro" id="IPR006091">
    <property type="entry name" value="Acyl-CoA_Oxase/DH_mid-dom"/>
</dbReference>
<dbReference type="RefSeq" id="XP_013230115.1">
    <property type="nucleotide sequence ID" value="XM_013374661.1"/>
</dbReference>
<keyword evidence="4 8" id="KW-0285">Flavoprotein</keyword>
<dbReference type="VEuPathDB" id="ToxoDB:ETH2_0644900"/>
<dbReference type="VEuPathDB" id="ToxoDB:ETH_00015865"/>
<protein>
    <submittedName>
        <fullName evidence="10">Acyl-CoA dehydrogenase, putative</fullName>
    </submittedName>
</protein>
<dbReference type="PANTHER" id="PTHR43188:SF1">
    <property type="entry name" value="ACYL-COA DEHYDROGENASE"/>
    <property type="match status" value="1"/>
</dbReference>
<keyword evidence="6" id="KW-0378">Hydrolase</keyword>
<reference evidence="10" key="2">
    <citation type="submission" date="2013-10" db="EMBL/GenBank/DDBJ databases">
        <authorList>
            <person name="Aslett M."/>
        </authorList>
    </citation>
    <scope>NUCLEOTIDE SEQUENCE [LARGE SCALE GENOMIC DNA]</scope>
    <source>
        <strain evidence="10">Houghton</strain>
    </source>
</reference>
<evidence type="ECO:0000256" key="2">
    <source>
        <dbReference type="ARBA" id="ARBA00008140"/>
    </source>
</evidence>
<evidence type="ECO:0000256" key="1">
    <source>
        <dbReference type="ARBA" id="ARBA00001974"/>
    </source>
</evidence>
<dbReference type="Gene3D" id="2.40.110.10">
    <property type="entry name" value="Butyryl-CoA Dehydrogenase, subunit A, domain 2"/>
    <property type="match status" value="1"/>
</dbReference>
<reference evidence="10" key="1">
    <citation type="submission" date="2013-10" db="EMBL/GenBank/DDBJ databases">
        <title>Genomic analysis of the causative agents of coccidiosis in chickens.</title>
        <authorList>
            <person name="Reid A.J."/>
            <person name="Blake D."/>
            <person name="Billington K."/>
            <person name="Browne H."/>
            <person name="Dunn M."/>
            <person name="Hung S."/>
            <person name="Kawahara F."/>
            <person name="Miranda-Saavedra D."/>
            <person name="Mourier T."/>
            <person name="Nagra H."/>
            <person name="Otto T.D."/>
            <person name="Rawlings N."/>
            <person name="Sanchez A."/>
            <person name="Sanders M."/>
            <person name="Subramaniam C."/>
            <person name="Tay Y."/>
            <person name="Dear P."/>
            <person name="Doerig C."/>
            <person name="Gruber A."/>
            <person name="Parkinson J."/>
            <person name="Shirley M."/>
            <person name="Wan K.L."/>
            <person name="Berriman M."/>
            <person name="Tomley F."/>
            <person name="Pain A."/>
        </authorList>
    </citation>
    <scope>NUCLEOTIDE SEQUENCE [LARGE SCALE GENOMIC DNA]</scope>
    <source>
        <strain evidence="10">Houghton</strain>
    </source>
</reference>
<dbReference type="GO" id="GO:0006508">
    <property type="term" value="P:proteolysis"/>
    <property type="evidence" value="ECO:0007669"/>
    <property type="project" value="UniProtKB-KW"/>
</dbReference>
<dbReference type="InterPro" id="IPR042266">
    <property type="entry name" value="PPPDE_sf"/>
</dbReference>
<proteinExistence type="inferred from homology"/>
<keyword evidence="8" id="KW-0560">Oxidoreductase</keyword>
<dbReference type="GO" id="GO:0006635">
    <property type="term" value="P:fatty acid beta-oxidation"/>
    <property type="evidence" value="ECO:0007669"/>
    <property type="project" value="InterPro"/>
</dbReference>
<evidence type="ECO:0000256" key="8">
    <source>
        <dbReference type="RuleBase" id="RU362125"/>
    </source>
</evidence>
<gene>
    <name evidence="10" type="ORF">ETH_00015865</name>
</gene>
<sequence>MARWEKIGCFALTEPGHGSDAGGLGTTAKRTEGGYILNGRKRWIGNATICDVAVVWARDLDTGKIEGFLVEKSFRGFKTAAIKEKACLRSVENADIWLSDCFVPDSHKMKPGGFTGNTKLVLESSRALVAAACSGLLMGAYDAALQYCSSRQQFGRPLTGFQLVQERLMRAIGLAHGCVTLSINMARRMDEGRNSMALVALVKATTSRLAREGTQLCREVMGGNGILLENGAAKALADIEAMYTYEGTYDINMLIAGRAATGINRGEGLPFSYLNALSGRDLSCFHDTSAAAGLKGVQIGELEYSFGEDSGVMCSEHNPRIDGIHSFLDGTYEYSLHMGACNLSVPELHKVISSLQKSFPGSSYDLIRNNCNHFSDALLKSIVGRGIPPHINRASRYGQWLGCLLPQSSGNTSEHNPKTLSSAPSELFTGVFGGQGHRLGGPQGGGIGEYGIGMVKKLIYMANCFKQEAPSIEDEFGAEGEY</sequence>
<keyword evidence="5" id="KW-0645">Protease</keyword>